<name>A0ABN8CTL0_9STRA</name>
<evidence type="ECO:0000313" key="2">
    <source>
        <dbReference type="Proteomes" id="UP001158986"/>
    </source>
</evidence>
<comment type="caution">
    <text evidence="1">The sequence shown here is derived from an EMBL/GenBank/DDBJ whole genome shotgun (WGS) entry which is preliminary data.</text>
</comment>
<gene>
    <name evidence="1" type="ORF">PBS001_LOCUS2932</name>
</gene>
<reference evidence="1 2" key="1">
    <citation type="submission" date="2021-11" db="EMBL/GenBank/DDBJ databases">
        <authorList>
            <person name="Islam A."/>
            <person name="Islam S."/>
            <person name="Flora M.S."/>
            <person name="Rahman M."/>
            <person name="Ziaur R.M."/>
            <person name="Epstein J.H."/>
            <person name="Hassan M."/>
            <person name="Klassen M."/>
            <person name="Woodard K."/>
            <person name="Webb A."/>
            <person name="Webby R.J."/>
            <person name="El Zowalaty M.E."/>
        </authorList>
    </citation>
    <scope>NUCLEOTIDE SEQUENCE [LARGE SCALE GENOMIC DNA]</scope>
    <source>
        <strain evidence="1">Pbs1</strain>
    </source>
</reference>
<protein>
    <submittedName>
        <fullName evidence="1">Uncharacterized protein</fullName>
    </submittedName>
</protein>
<dbReference type="Proteomes" id="UP001158986">
    <property type="component" value="Unassembled WGS sequence"/>
</dbReference>
<evidence type="ECO:0000313" key="1">
    <source>
        <dbReference type="EMBL" id="CAH0516252.1"/>
    </source>
</evidence>
<proteinExistence type="predicted"/>
<sequence>MDSYFNNDLPKCGHRRKYLINAVPREIAFAHSMLKHCMQYFPTTRLKRAKTFCCSGDYALLDRKAFCCIIPTFTFLLLAYLSGVPLAEDRYDESFGLDLDYLEYKHSTSALIMLPPSIYRSIPKPIKRWCLFELKRYSRKLQKLRSTEHKALRATYQVIS</sequence>
<keyword evidence="2" id="KW-1185">Reference proteome</keyword>
<dbReference type="EMBL" id="CAKLCB010000162">
    <property type="protein sequence ID" value="CAH0516252.1"/>
    <property type="molecule type" value="Genomic_DNA"/>
</dbReference>
<accession>A0ABN8CTL0</accession>
<organism evidence="1 2">
    <name type="scientific">Peronospora belbahrii</name>
    <dbReference type="NCBI Taxonomy" id="622444"/>
    <lineage>
        <taxon>Eukaryota</taxon>
        <taxon>Sar</taxon>
        <taxon>Stramenopiles</taxon>
        <taxon>Oomycota</taxon>
        <taxon>Peronosporomycetes</taxon>
        <taxon>Peronosporales</taxon>
        <taxon>Peronosporaceae</taxon>
        <taxon>Peronospora</taxon>
    </lineage>
</organism>